<protein>
    <submittedName>
        <fullName evidence="2">Uncharacterized protein</fullName>
    </submittedName>
</protein>
<dbReference type="AlphaFoldDB" id="A0A699X6F3"/>
<feature type="region of interest" description="Disordered" evidence="1">
    <location>
        <begin position="1"/>
        <end position="61"/>
    </location>
</feature>
<dbReference type="EMBL" id="BKCJ011793257">
    <property type="protein sequence ID" value="GFD53356.1"/>
    <property type="molecule type" value="Genomic_DNA"/>
</dbReference>
<evidence type="ECO:0000313" key="2">
    <source>
        <dbReference type="EMBL" id="GFD53356.1"/>
    </source>
</evidence>
<gene>
    <name evidence="2" type="ORF">Tci_925325</name>
</gene>
<feature type="compositionally biased region" description="Gly residues" evidence="1">
    <location>
        <begin position="1"/>
        <end position="15"/>
    </location>
</feature>
<accession>A0A699X6F3</accession>
<proteinExistence type="predicted"/>
<reference evidence="2" key="1">
    <citation type="journal article" date="2019" name="Sci. Rep.">
        <title>Draft genome of Tanacetum cinerariifolium, the natural source of mosquito coil.</title>
        <authorList>
            <person name="Yamashiro T."/>
            <person name="Shiraishi A."/>
            <person name="Satake H."/>
            <person name="Nakayama K."/>
        </authorList>
    </citation>
    <scope>NUCLEOTIDE SEQUENCE</scope>
</reference>
<feature type="compositionally biased region" description="Basic and acidic residues" evidence="1">
    <location>
        <begin position="28"/>
        <end position="41"/>
    </location>
</feature>
<organism evidence="2">
    <name type="scientific">Tanacetum cinerariifolium</name>
    <name type="common">Dalmatian daisy</name>
    <name type="synonym">Chrysanthemum cinerariifolium</name>
    <dbReference type="NCBI Taxonomy" id="118510"/>
    <lineage>
        <taxon>Eukaryota</taxon>
        <taxon>Viridiplantae</taxon>
        <taxon>Streptophyta</taxon>
        <taxon>Embryophyta</taxon>
        <taxon>Tracheophyta</taxon>
        <taxon>Spermatophyta</taxon>
        <taxon>Magnoliopsida</taxon>
        <taxon>eudicotyledons</taxon>
        <taxon>Gunneridae</taxon>
        <taxon>Pentapetalae</taxon>
        <taxon>asterids</taxon>
        <taxon>campanulids</taxon>
        <taxon>Asterales</taxon>
        <taxon>Asteraceae</taxon>
        <taxon>Asteroideae</taxon>
        <taxon>Anthemideae</taxon>
        <taxon>Anthemidinae</taxon>
        <taxon>Tanacetum</taxon>
    </lineage>
</organism>
<feature type="non-terminal residue" evidence="2">
    <location>
        <position position="1"/>
    </location>
</feature>
<evidence type="ECO:0000256" key="1">
    <source>
        <dbReference type="SAM" id="MobiDB-lite"/>
    </source>
</evidence>
<comment type="caution">
    <text evidence="2">The sequence shown here is derived from an EMBL/GenBank/DDBJ whole genome shotgun (WGS) entry which is preliminary data.</text>
</comment>
<name>A0A699X6F3_TANCI</name>
<sequence>PVGQRQPGGGAGGPAGQQVGHRPARSRHQADQGKAQQREIQHAGYHRQHGPQRADEASHQQAGNAIALKIAFGGADPLWVRAQ</sequence>